<dbReference type="PANTHER" id="PTHR43400:SF1">
    <property type="entry name" value="FUMARATE REDUCTASE"/>
    <property type="match status" value="1"/>
</dbReference>
<name>A0A166DJ92_9AGAM</name>
<dbReference type="AlphaFoldDB" id="A0A166DJ92"/>
<evidence type="ECO:0008006" key="3">
    <source>
        <dbReference type="Google" id="ProtNLM"/>
    </source>
</evidence>
<keyword evidence="2" id="KW-1185">Reference proteome</keyword>
<proteinExistence type="predicted"/>
<dbReference type="SUPFAM" id="SSF56425">
    <property type="entry name" value="Succinate dehydrogenase/fumarate reductase flavoprotein, catalytic domain"/>
    <property type="match status" value="1"/>
</dbReference>
<protein>
    <recommendedName>
        <fullName evidence="3">FAD/NAD(P)-binding domain-containing protein</fullName>
    </recommendedName>
</protein>
<gene>
    <name evidence="1" type="ORF">FIBSPDRAFT_896286</name>
</gene>
<dbReference type="Proteomes" id="UP000076532">
    <property type="component" value="Unassembled WGS sequence"/>
</dbReference>
<accession>A0A166DJ92</accession>
<evidence type="ECO:0000313" key="1">
    <source>
        <dbReference type="EMBL" id="KZP14777.1"/>
    </source>
</evidence>
<dbReference type="OrthoDB" id="10254877at2759"/>
<evidence type="ECO:0000313" key="2">
    <source>
        <dbReference type="Proteomes" id="UP000076532"/>
    </source>
</evidence>
<dbReference type="InterPro" id="IPR050315">
    <property type="entry name" value="FAD-oxidoreductase_2"/>
</dbReference>
<dbReference type="EMBL" id="KV417612">
    <property type="protein sequence ID" value="KZP14777.1"/>
    <property type="molecule type" value="Genomic_DNA"/>
</dbReference>
<organism evidence="1 2">
    <name type="scientific">Athelia psychrophila</name>
    <dbReference type="NCBI Taxonomy" id="1759441"/>
    <lineage>
        <taxon>Eukaryota</taxon>
        <taxon>Fungi</taxon>
        <taxon>Dikarya</taxon>
        <taxon>Basidiomycota</taxon>
        <taxon>Agaricomycotina</taxon>
        <taxon>Agaricomycetes</taxon>
        <taxon>Agaricomycetidae</taxon>
        <taxon>Atheliales</taxon>
        <taxon>Atheliaceae</taxon>
        <taxon>Athelia</taxon>
    </lineage>
</organism>
<sequence>MAQVIVGGGGLPGVSAVHTLLERGANAKWLDKRSIPDNAQTFFDDTKKSPRTHKGSAQLPGMVLTYAQIECLEDLAVSNPERVKIQKKARVTGLVKDESGVVIGRSLRHMPGYYNLLPPTPTTAPATLTNSRLTRMNRTPWSSSSPPRRRAAGARFVDQLEKRDYVTGKMWESVKYRVHPTLNGAAPKETEWHCKHYLGRGLMKHFESGAALAKDMGSTLGVLAETPAGRRPSFFCGTGRDGGV</sequence>
<dbReference type="STRING" id="436010.A0A166DJ92"/>
<reference evidence="1 2" key="1">
    <citation type="journal article" date="2016" name="Mol. Biol. Evol.">
        <title>Comparative Genomics of Early-Diverging Mushroom-Forming Fungi Provides Insights into the Origins of Lignocellulose Decay Capabilities.</title>
        <authorList>
            <person name="Nagy L.G."/>
            <person name="Riley R."/>
            <person name="Tritt A."/>
            <person name="Adam C."/>
            <person name="Daum C."/>
            <person name="Floudas D."/>
            <person name="Sun H."/>
            <person name="Yadav J.S."/>
            <person name="Pangilinan J."/>
            <person name="Larsson K.H."/>
            <person name="Matsuura K."/>
            <person name="Barry K."/>
            <person name="Labutti K."/>
            <person name="Kuo R."/>
            <person name="Ohm R.A."/>
            <person name="Bhattacharya S.S."/>
            <person name="Shirouzu T."/>
            <person name="Yoshinaga Y."/>
            <person name="Martin F.M."/>
            <person name="Grigoriev I.V."/>
            <person name="Hibbett D.S."/>
        </authorList>
    </citation>
    <scope>NUCLEOTIDE SEQUENCE [LARGE SCALE GENOMIC DNA]</scope>
    <source>
        <strain evidence="1 2">CBS 109695</strain>
    </source>
</reference>
<dbReference type="InterPro" id="IPR027477">
    <property type="entry name" value="Succ_DH/fumarate_Rdtase_cat_sf"/>
</dbReference>
<dbReference type="PANTHER" id="PTHR43400">
    <property type="entry name" value="FUMARATE REDUCTASE"/>
    <property type="match status" value="1"/>
</dbReference>